<dbReference type="Proteomes" id="UP001597048">
    <property type="component" value="Unassembled WGS sequence"/>
</dbReference>
<keyword evidence="2" id="KW-0808">Transferase</keyword>
<proteinExistence type="predicted"/>
<comment type="caution">
    <text evidence="2">The sequence shown here is derived from an EMBL/GenBank/DDBJ whole genome shotgun (WGS) entry which is preliminary data.</text>
</comment>
<dbReference type="Gene3D" id="3.40.630.30">
    <property type="match status" value="1"/>
</dbReference>
<dbReference type="Pfam" id="PF13480">
    <property type="entry name" value="Acetyltransf_6"/>
    <property type="match status" value="1"/>
</dbReference>
<dbReference type="SUPFAM" id="SSF55729">
    <property type="entry name" value="Acyl-CoA N-acyltransferases (Nat)"/>
    <property type="match status" value="1"/>
</dbReference>
<dbReference type="InterPro" id="IPR038740">
    <property type="entry name" value="BioF2-like_GNAT_dom"/>
</dbReference>
<dbReference type="GO" id="GO:0016746">
    <property type="term" value="F:acyltransferase activity"/>
    <property type="evidence" value="ECO:0007669"/>
    <property type="project" value="UniProtKB-KW"/>
</dbReference>
<dbReference type="EC" id="2.3.1.-" evidence="2"/>
<evidence type="ECO:0000313" key="2">
    <source>
        <dbReference type="EMBL" id="MFD1007272.1"/>
    </source>
</evidence>
<evidence type="ECO:0000259" key="1">
    <source>
        <dbReference type="Pfam" id="PF13480"/>
    </source>
</evidence>
<dbReference type="InterPro" id="IPR050644">
    <property type="entry name" value="PG_Glycine_Bridge_Synth"/>
</dbReference>
<keyword evidence="2" id="KW-0012">Acyltransferase</keyword>
<dbReference type="PANTHER" id="PTHR36174">
    <property type="entry name" value="LIPID II:GLYCINE GLYCYLTRANSFERASE"/>
    <property type="match status" value="1"/>
</dbReference>
<evidence type="ECO:0000313" key="3">
    <source>
        <dbReference type="Proteomes" id="UP001597048"/>
    </source>
</evidence>
<dbReference type="EMBL" id="JBHTJS010000010">
    <property type="protein sequence ID" value="MFD1007272.1"/>
    <property type="molecule type" value="Genomic_DNA"/>
</dbReference>
<feature type="domain" description="BioF2-like acetyltransferase" evidence="1">
    <location>
        <begin position="150"/>
        <end position="266"/>
    </location>
</feature>
<dbReference type="InterPro" id="IPR016181">
    <property type="entry name" value="Acyl_CoA_acyltransferase"/>
</dbReference>
<sequence>MTNKDKYRLLCKNEPSIPIFSKDWWLDSVAGNNWDVVLVEKGDKIQASLPFTKCQRYGLNIINQPKLTQTLGPWLRPSTAKYARRLSQEKDLLQNLFKQLPEFAHYQQNWHYNRTNWLPLYWMGFEQTSRYTYRLEDLSNIDEIWKGLEANIRTDIRKASNKEGVTVRTDLDVDAFLALNEKVFARQNMALPYTKDLVYRIDKLASENQACKIFIAEDEQGRHHAGIYLIWDDNSAYYLMGGGDPDLRNSGATSLCMWEAIQFAATVTKSFDFEGSMLEPVERFFRGFGATQTPYFAISKTNSKLLKAYRFLQEIRK</sequence>
<dbReference type="PANTHER" id="PTHR36174:SF1">
    <property type="entry name" value="LIPID II:GLYCINE GLYCYLTRANSFERASE"/>
    <property type="match status" value="1"/>
</dbReference>
<accession>A0ABW3KEA6</accession>
<name>A0ABW3KEA6_9GAMM</name>
<gene>
    <name evidence="2" type="ORF">ACFQ1C_03755</name>
</gene>
<dbReference type="RefSeq" id="WP_379557198.1">
    <property type="nucleotide sequence ID" value="NZ_JBHTJS010000010.1"/>
</dbReference>
<reference evidence="3" key="1">
    <citation type="journal article" date="2019" name="Int. J. Syst. Evol. Microbiol.">
        <title>The Global Catalogue of Microorganisms (GCM) 10K type strain sequencing project: providing services to taxonomists for standard genome sequencing and annotation.</title>
        <authorList>
            <consortium name="The Broad Institute Genomics Platform"/>
            <consortium name="The Broad Institute Genome Sequencing Center for Infectious Disease"/>
            <person name="Wu L."/>
            <person name="Ma J."/>
        </authorList>
    </citation>
    <scope>NUCLEOTIDE SEQUENCE [LARGE SCALE GENOMIC DNA]</scope>
    <source>
        <strain evidence="3">CCUG 60525</strain>
    </source>
</reference>
<organism evidence="2 3">
    <name type="scientific">Oceanisphaera ostreae</name>
    <dbReference type="NCBI Taxonomy" id="914151"/>
    <lineage>
        <taxon>Bacteria</taxon>
        <taxon>Pseudomonadati</taxon>
        <taxon>Pseudomonadota</taxon>
        <taxon>Gammaproteobacteria</taxon>
        <taxon>Aeromonadales</taxon>
        <taxon>Aeromonadaceae</taxon>
        <taxon>Oceanisphaera</taxon>
    </lineage>
</organism>
<keyword evidence="3" id="KW-1185">Reference proteome</keyword>
<protein>
    <submittedName>
        <fullName evidence="2">GNAT family N-acetyltransferase</fullName>
        <ecNumber evidence="2">2.3.1.-</ecNumber>
    </submittedName>
</protein>